<dbReference type="AlphaFoldDB" id="A0A8K0TKD1"/>
<reference evidence="2" key="1">
    <citation type="journal article" date="2021" name="Nat. Commun.">
        <title>Genetic determinants of endophytism in the Arabidopsis root mycobiome.</title>
        <authorList>
            <person name="Mesny F."/>
            <person name="Miyauchi S."/>
            <person name="Thiergart T."/>
            <person name="Pickel B."/>
            <person name="Atanasova L."/>
            <person name="Karlsson M."/>
            <person name="Huettel B."/>
            <person name="Barry K.W."/>
            <person name="Haridas S."/>
            <person name="Chen C."/>
            <person name="Bauer D."/>
            <person name="Andreopoulos W."/>
            <person name="Pangilinan J."/>
            <person name="LaButti K."/>
            <person name="Riley R."/>
            <person name="Lipzen A."/>
            <person name="Clum A."/>
            <person name="Drula E."/>
            <person name="Henrissat B."/>
            <person name="Kohler A."/>
            <person name="Grigoriev I.V."/>
            <person name="Martin F.M."/>
            <person name="Hacquard S."/>
        </authorList>
    </citation>
    <scope>NUCLEOTIDE SEQUENCE</scope>
    <source>
        <strain evidence="2">MPI-CAGE-AT-0016</strain>
    </source>
</reference>
<feature type="region of interest" description="Disordered" evidence="1">
    <location>
        <begin position="21"/>
        <end position="44"/>
    </location>
</feature>
<gene>
    <name evidence="2" type="ORF">B0T11DRAFT_351734</name>
</gene>
<dbReference type="EMBL" id="JAGPXD010000003">
    <property type="protein sequence ID" value="KAH7361836.1"/>
    <property type="molecule type" value="Genomic_DNA"/>
</dbReference>
<feature type="non-terminal residue" evidence="2">
    <location>
        <position position="233"/>
    </location>
</feature>
<protein>
    <submittedName>
        <fullName evidence="2">Uncharacterized protein</fullName>
    </submittedName>
</protein>
<organism evidence="2 3">
    <name type="scientific">Plectosphaerella cucumerina</name>
    <dbReference type="NCBI Taxonomy" id="40658"/>
    <lineage>
        <taxon>Eukaryota</taxon>
        <taxon>Fungi</taxon>
        <taxon>Dikarya</taxon>
        <taxon>Ascomycota</taxon>
        <taxon>Pezizomycotina</taxon>
        <taxon>Sordariomycetes</taxon>
        <taxon>Hypocreomycetidae</taxon>
        <taxon>Glomerellales</taxon>
        <taxon>Plectosphaerellaceae</taxon>
        <taxon>Plectosphaerella</taxon>
    </lineage>
</organism>
<keyword evidence="3" id="KW-1185">Reference proteome</keyword>
<proteinExistence type="predicted"/>
<evidence type="ECO:0000313" key="2">
    <source>
        <dbReference type="EMBL" id="KAH7361836.1"/>
    </source>
</evidence>
<evidence type="ECO:0000313" key="3">
    <source>
        <dbReference type="Proteomes" id="UP000813385"/>
    </source>
</evidence>
<name>A0A8K0TKD1_9PEZI</name>
<sequence length="233" mass="26532">MTLIPSTLHGRHCPIHTSGLSKSMHSDLDLHPPSPGPALNPHIQGNESLSGTVVASDDGCRYRVRFDETLQTLHRNVRHLRWHPLASLSLLWQLDQLLDIFEFPTRYLYLHRNDRVAHLPPNFILMSSGLAAQPRAADRLRKTHEGDLIVVPHNFGGSIEQWEAVAPRPFFVFVVGASASRMRCDRPLSEVIQWRREERLDGFRHRRRSRFVFCDGHRARADSSGVVQCGEMG</sequence>
<evidence type="ECO:0000256" key="1">
    <source>
        <dbReference type="SAM" id="MobiDB-lite"/>
    </source>
</evidence>
<accession>A0A8K0TKD1</accession>
<dbReference type="Proteomes" id="UP000813385">
    <property type="component" value="Unassembled WGS sequence"/>
</dbReference>
<comment type="caution">
    <text evidence="2">The sequence shown here is derived from an EMBL/GenBank/DDBJ whole genome shotgun (WGS) entry which is preliminary data.</text>
</comment>